<evidence type="ECO:0000256" key="2">
    <source>
        <dbReference type="ARBA" id="ARBA00012438"/>
    </source>
</evidence>
<dbReference type="RefSeq" id="WP_238313242.1">
    <property type="nucleotide sequence ID" value="NZ_BPQH01000006.1"/>
</dbReference>
<dbReference type="SMART" id="SM00388">
    <property type="entry name" value="HisKA"/>
    <property type="match status" value="1"/>
</dbReference>
<feature type="region of interest" description="Disordered" evidence="6">
    <location>
        <begin position="564"/>
        <end position="584"/>
    </location>
</feature>
<dbReference type="InterPro" id="IPR011006">
    <property type="entry name" value="CheY-like_superfamily"/>
</dbReference>
<evidence type="ECO:0000256" key="6">
    <source>
        <dbReference type="SAM" id="MobiDB-lite"/>
    </source>
</evidence>
<dbReference type="InterPro" id="IPR005467">
    <property type="entry name" value="His_kinase_dom"/>
</dbReference>
<dbReference type="Gene3D" id="1.10.287.130">
    <property type="match status" value="1"/>
</dbReference>
<keyword evidence="9" id="KW-0418">Kinase</keyword>
<dbReference type="PROSITE" id="PS50109">
    <property type="entry name" value="HIS_KIN"/>
    <property type="match status" value="1"/>
</dbReference>
<dbReference type="PANTHER" id="PTHR43065">
    <property type="entry name" value="SENSOR HISTIDINE KINASE"/>
    <property type="match status" value="1"/>
</dbReference>
<evidence type="ECO:0000313" key="10">
    <source>
        <dbReference type="Proteomes" id="UP001055167"/>
    </source>
</evidence>
<feature type="domain" description="Response regulatory" evidence="8">
    <location>
        <begin position="450"/>
        <end position="565"/>
    </location>
</feature>
<reference evidence="9" key="1">
    <citation type="journal article" date="2021" name="Front. Microbiol.">
        <title>Comprehensive Comparative Genomics and Phenotyping of Methylobacterium Species.</title>
        <authorList>
            <person name="Alessa O."/>
            <person name="Ogura Y."/>
            <person name="Fujitani Y."/>
            <person name="Takami H."/>
            <person name="Hayashi T."/>
            <person name="Sahin N."/>
            <person name="Tani A."/>
        </authorList>
    </citation>
    <scope>NUCLEOTIDE SEQUENCE</scope>
    <source>
        <strain evidence="9">KCTC 52305</strain>
    </source>
</reference>
<dbReference type="GO" id="GO:0016301">
    <property type="term" value="F:kinase activity"/>
    <property type="evidence" value="ECO:0007669"/>
    <property type="project" value="UniProtKB-KW"/>
</dbReference>
<evidence type="ECO:0000256" key="1">
    <source>
        <dbReference type="ARBA" id="ARBA00000085"/>
    </source>
</evidence>
<proteinExistence type="predicted"/>
<reference evidence="9" key="2">
    <citation type="submission" date="2021-08" db="EMBL/GenBank/DDBJ databases">
        <authorList>
            <person name="Tani A."/>
            <person name="Ola A."/>
            <person name="Ogura Y."/>
            <person name="Katsura K."/>
            <person name="Hayashi T."/>
        </authorList>
    </citation>
    <scope>NUCLEOTIDE SEQUENCE</scope>
    <source>
        <strain evidence="9">KCTC 52305</strain>
    </source>
</reference>
<dbReference type="InterPro" id="IPR036097">
    <property type="entry name" value="HisK_dim/P_sf"/>
</dbReference>
<dbReference type="Pfam" id="PF02518">
    <property type="entry name" value="HATPase_c"/>
    <property type="match status" value="1"/>
</dbReference>
<keyword evidence="3 4" id="KW-0597">Phosphoprotein</keyword>
<dbReference type="InterPro" id="IPR003661">
    <property type="entry name" value="HisK_dim/P_dom"/>
</dbReference>
<dbReference type="EC" id="2.7.13.3" evidence="2"/>
<dbReference type="Pfam" id="PF00512">
    <property type="entry name" value="HisKA"/>
    <property type="match status" value="1"/>
</dbReference>
<dbReference type="InterPro" id="IPR003594">
    <property type="entry name" value="HATPase_dom"/>
</dbReference>
<dbReference type="Proteomes" id="UP001055167">
    <property type="component" value="Unassembled WGS sequence"/>
</dbReference>
<accession>A0ABQ4QXX6</accession>
<sequence length="584" mass="62558">MTETRPAGRGGAASEAAPVRILLLEDSDLDAELVAEFVARIGLPHAIERVMTREGFRAAAASRCHDLILADYVLPTFDGLSALAVAREHCPGIPFVFVSGTLGEDVAVEALKGGATDYVVKQRLDRLPRTIVRALAEARARAERETADQALRALNETLETRIEERTRELAEANTELRRQVAERERVEVALRQAQRLEAVGQLTSGVAHDFNNLLTVISGNIGFLERTVTDATGRRRLDMMRSAAERGARLTAQLLAFSRRQRLDPKPVDLNETVASMRDLLQSSMGGAVRIETVHQRDLWPAMVDPTQIELVILNLAINARDAMEVGGALTIETANVGLGSPRTPEEPQAGEYVMVSVNDTGTGIPPAVLERVFEPFFTTKEVGRGSGLGLAQVYGFAKQSGGGVRIDTQMGQGTSVRVYLPRASAAALGAGLAARADCPVSQQADGHPVVLVVDDDSAVREITATLLAELGYAVREAGSGHAALAALDRDPEIDLMVVDFAMPGMNGAEVAHEARRRRPALPILFVTGYADTAALMQTGQAGADRIVQKPFQDGELGRKVKAALRSGQRPAGPRLVSSREAGS</sequence>
<dbReference type="EMBL" id="BPQH01000006">
    <property type="protein sequence ID" value="GJD49519.1"/>
    <property type="molecule type" value="Genomic_DNA"/>
</dbReference>
<feature type="modified residue" description="4-aspartylphosphate" evidence="4">
    <location>
        <position position="500"/>
    </location>
</feature>
<name>A0ABQ4QXX6_9HYPH</name>
<organism evidence="9 10">
    <name type="scientific">Methylobacterium crusticola</name>
    <dbReference type="NCBI Taxonomy" id="1697972"/>
    <lineage>
        <taxon>Bacteria</taxon>
        <taxon>Pseudomonadati</taxon>
        <taxon>Pseudomonadota</taxon>
        <taxon>Alphaproteobacteria</taxon>
        <taxon>Hyphomicrobiales</taxon>
        <taxon>Methylobacteriaceae</taxon>
        <taxon>Methylobacterium</taxon>
    </lineage>
</organism>
<dbReference type="PANTHER" id="PTHR43065:SF49">
    <property type="entry name" value="HISTIDINE KINASE"/>
    <property type="match status" value="1"/>
</dbReference>
<feature type="domain" description="Response regulatory" evidence="8">
    <location>
        <begin position="20"/>
        <end position="136"/>
    </location>
</feature>
<feature type="domain" description="Histidine kinase" evidence="7">
    <location>
        <begin position="205"/>
        <end position="425"/>
    </location>
</feature>
<dbReference type="Gene3D" id="3.30.565.10">
    <property type="entry name" value="Histidine kinase-like ATPase, C-terminal domain"/>
    <property type="match status" value="1"/>
</dbReference>
<keyword evidence="10" id="KW-1185">Reference proteome</keyword>
<keyword evidence="9" id="KW-0808">Transferase</keyword>
<dbReference type="CDD" id="cd00156">
    <property type="entry name" value="REC"/>
    <property type="match status" value="1"/>
</dbReference>
<dbReference type="SUPFAM" id="SSF55874">
    <property type="entry name" value="ATPase domain of HSP90 chaperone/DNA topoisomerase II/histidine kinase"/>
    <property type="match status" value="1"/>
</dbReference>
<dbReference type="Gene3D" id="3.40.50.2300">
    <property type="match status" value="2"/>
</dbReference>
<evidence type="ECO:0000256" key="4">
    <source>
        <dbReference type="PROSITE-ProRule" id="PRU00169"/>
    </source>
</evidence>
<dbReference type="SMART" id="SM00387">
    <property type="entry name" value="HATPase_c"/>
    <property type="match status" value="1"/>
</dbReference>
<dbReference type="SUPFAM" id="SSF52172">
    <property type="entry name" value="CheY-like"/>
    <property type="match status" value="2"/>
</dbReference>
<gene>
    <name evidence="9" type="primary">rcsC_16</name>
    <name evidence="9" type="ORF">OPKNFCMD_2250</name>
</gene>
<dbReference type="SUPFAM" id="SSF47384">
    <property type="entry name" value="Homodimeric domain of signal transducing histidine kinase"/>
    <property type="match status" value="1"/>
</dbReference>
<dbReference type="InterPro" id="IPR036890">
    <property type="entry name" value="HATPase_C_sf"/>
</dbReference>
<dbReference type="Pfam" id="PF00072">
    <property type="entry name" value="Response_reg"/>
    <property type="match status" value="2"/>
</dbReference>
<evidence type="ECO:0000259" key="8">
    <source>
        <dbReference type="PROSITE" id="PS50110"/>
    </source>
</evidence>
<feature type="modified residue" description="4-aspartylphosphate" evidence="4">
    <location>
        <position position="71"/>
    </location>
</feature>
<comment type="catalytic activity">
    <reaction evidence="1">
        <text>ATP + protein L-histidine = ADP + protein N-phospho-L-histidine.</text>
        <dbReference type="EC" id="2.7.13.3"/>
    </reaction>
</comment>
<keyword evidence="5" id="KW-0175">Coiled coil</keyword>
<evidence type="ECO:0000256" key="3">
    <source>
        <dbReference type="ARBA" id="ARBA00022553"/>
    </source>
</evidence>
<feature type="coiled-coil region" evidence="5">
    <location>
        <begin position="137"/>
        <end position="196"/>
    </location>
</feature>
<dbReference type="InterPro" id="IPR001789">
    <property type="entry name" value="Sig_transdc_resp-reg_receiver"/>
</dbReference>
<evidence type="ECO:0000256" key="5">
    <source>
        <dbReference type="SAM" id="Coils"/>
    </source>
</evidence>
<comment type="caution">
    <text evidence="9">The sequence shown here is derived from an EMBL/GenBank/DDBJ whole genome shotgun (WGS) entry which is preliminary data.</text>
</comment>
<dbReference type="PRINTS" id="PR00344">
    <property type="entry name" value="BCTRLSENSOR"/>
</dbReference>
<protein>
    <recommendedName>
        <fullName evidence="2">histidine kinase</fullName>
        <ecNumber evidence="2">2.7.13.3</ecNumber>
    </recommendedName>
</protein>
<evidence type="ECO:0000313" key="9">
    <source>
        <dbReference type="EMBL" id="GJD49519.1"/>
    </source>
</evidence>
<dbReference type="SMART" id="SM00448">
    <property type="entry name" value="REC"/>
    <property type="match status" value="2"/>
</dbReference>
<dbReference type="PROSITE" id="PS50110">
    <property type="entry name" value="RESPONSE_REGULATORY"/>
    <property type="match status" value="2"/>
</dbReference>
<dbReference type="CDD" id="cd00082">
    <property type="entry name" value="HisKA"/>
    <property type="match status" value="1"/>
</dbReference>
<dbReference type="InterPro" id="IPR004358">
    <property type="entry name" value="Sig_transdc_His_kin-like_C"/>
</dbReference>
<evidence type="ECO:0000259" key="7">
    <source>
        <dbReference type="PROSITE" id="PS50109"/>
    </source>
</evidence>